<dbReference type="PROSITE" id="PS51257">
    <property type="entry name" value="PROKAR_LIPOPROTEIN"/>
    <property type="match status" value="1"/>
</dbReference>
<sequence>MTRSLLAALSLVLVLTACGGVRESGLNPFNWFGRDRSEPVAASDVQAPQNRRPLVSSIVGLQVDPTPEGAIIRAIGLPPTQGYWDAGLVRVPSSDPSVLAFDFRALPPVNAQPQGTERSREILAGRAVSSDDLEGIRTIVVNGNTNRRSVRR</sequence>
<organism evidence="1 2">
    <name type="scientific">Litoreibacter roseus</name>
    <dbReference type="NCBI Taxonomy" id="2601869"/>
    <lineage>
        <taxon>Bacteria</taxon>
        <taxon>Pseudomonadati</taxon>
        <taxon>Pseudomonadota</taxon>
        <taxon>Alphaproteobacteria</taxon>
        <taxon>Rhodobacterales</taxon>
        <taxon>Roseobacteraceae</taxon>
        <taxon>Litoreibacter</taxon>
    </lineage>
</organism>
<dbReference type="Proteomes" id="UP000436822">
    <property type="component" value="Unassembled WGS sequence"/>
</dbReference>
<dbReference type="RefSeq" id="WP_159804990.1">
    <property type="nucleotide sequence ID" value="NZ_BLJE01000001.1"/>
</dbReference>
<reference evidence="1 2" key="1">
    <citation type="submission" date="2019-12" db="EMBL/GenBank/DDBJ databases">
        <title>Litoreibacter badius sp. nov., a novel bacteriochlorophyll a-containing bacterium in the genus Litoreibacter.</title>
        <authorList>
            <person name="Kanamuro M."/>
            <person name="Takabe Y."/>
            <person name="Mori K."/>
            <person name="Takaichi S."/>
            <person name="Hanada S."/>
        </authorList>
    </citation>
    <scope>NUCLEOTIDE SEQUENCE [LARGE SCALE GENOMIC DNA]</scope>
    <source>
        <strain evidence="1 2">K6</strain>
    </source>
</reference>
<comment type="caution">
    <text evidence="1">The sequence shown here is derived from an EMBL/GenBank/DDBJ whole genome shotgun (WGS) entry which is preliminary data.</text>
</comment>
<dbReference type="EMBL" id="BLJE01000001">
    <property type="protein sequence ID" value="GFE64119.1"/>
    <property type="molecule type" value="Genomic_DNA"/>
</dbReference>
<protein>
    <submittedName>
        <fullName evidence="1">Uncharacterized protein</fullName>
    </submittedName>
</protein>
<dbReference type="AlphaFoldDB" id="A0A6N6JFG9"/>
<proteinExistence type="predicted"/>
<keyword evidence="2" id="KW-1185">Reference proteome</keyword>
<accession>A0A6N6JFG9</accession>
<evidence type="ECO:0000313" key="1">
    <source>
        <dbReference type="EMBL" id="GFE64119.1"/>
    </source>
</evidence>
<dbReference type="OrthoDB" id="7773807at2"/>
<evidence type="ECO:0000313" key="2">
    <source>
        <dbReference type="Proteomes" id="UP000436822"/>
    </source>
</evidence>
<name>A0A6N6JFG9_9RHOB</name>
<gene>
    <name evidence="1" type="ORF">KIN_11930</name>
</gene>